<dbReference type="InterPro" id="IPR016024">
    <property type="entry name" value="ARM-type_fold"/>
</dbReference>
<dbReference type="InterPro" id="IPR014825">
    <property type="entry name" value="DNA_alkylation"/>
</dbReference>
<accession>A0A6L9E987</accession>
<keyword evidence="2" id="KW-1185">Reference proteome</keyword>
<dbReference type="EMBL" id="WXYO01000002">
    <property type="protein sequence ID" value="NAS11141.1"/>
    <property type="molecule type" value="Genomic_DNA"/>
</dbReference>
<proteinExistence type="predicted"/>
<name>A0A6L9E987_9FLAO</name>
<protein>
    <submittedName>
        <fullName evidence="1">DNA alkylation repair protein</fullName>
    </submittedName>
</protein>
<organism evidence="1 2">
    <name type="scientific">Poritiphilus flavus</name>
    <dbReference type="NCBI Taxonomy" id="2697053"/>
    <lineage>
        <taxon>Bacteria</taxon>
        <taxon>Pseudomonadati</taxon>
        <taxon>Bacteroidota</taxon>
        <taxon>Flavobacteriia</taxon>
        <taxon>Flavobacteriales</taxon>
        <taxon>Flavobacteriaceae</taxon>
        <taxon>Poritiphilus</taxon>
    </lineage>
</organism>
<dbReference type="RefSeq" id="WP_161434187.1">
    <property type="nucleotide sequence ID" value="NZ_WXYO01000002.1"/>
</dbReference>
<dbReference type="Gene3D" id="1.25.40.290">
    <property type="entry name" value="ARM repeat domains"/>
    <property type="match status" value="1"/>
</dbReference>
<gene>
    <name evidence="1" type="ORF">GTQ38_03960</name>
</gene>
<evidence type="ECO:0000313" key="1">
    <source>
        <dbReference type="EMBL" id="NAS11141.1"/>
    </source>
</evidence>
<sequence>MIPQHIAERKGARSLKDLSPEVIEYLNAGKIETKNLIEWLATDQLVLLRTVLESAKKLDWHDSFAAAVNAQKKPTANSNTKIIGETFIQLTDSNFVKMNLSNHPSDIVRCWSCWAESLFQNSIENLLKAMKPYAADAHFGVREVVIFASKERLIVDLDKAMAILSGWISDEDENVRRYAVEALRPVGVWTKKILEFQENPEKGLHILEPLRSDSSKYVRDSVGNWLNDASKSKPDWVQAVCSRWKAESATKETAYILKRGLRTIEKNK</sequence>
<dbReference type="Pfam" id="PF08713">
    <property type="entry name" value="DNA_alkylation"/>
    <property type="match status" value="1"/>
</dbReference>
<dbReference type="Proteomes" id="UP000475249">
    <property type="component" value="Unassembled WGS sequence"/>
</dbReference>
<dbReference type="SUPFAM" id="SSF48371">
    <property type="entry name" value="ARM repeat"/>
    <property type="match status" value="1"/>
</dbReference>
<evidence type="ECO:0000313" key="2">
    <source>
        <dbReference type="Proteomes" id="UP000475249"/>
    </source>
</evidence>
<comment type="caution">
    <text evidence="1">The sequence shown here is derived from an EMBL/GenBank/DDBJ whole genome shotgun (WGS) entry which is preliminary data.</text>
</comment>
<reference evidence="1 2" key="1">
    <citation type="submission" date="2020-01" db="EMBL/GenBank/DDBJ databases">
        <title>Bacteria diversity of Porities sp.</title>
        <authorList>
            <person name="Wang G."/>
        </authorList>
    </citation>
    <scope>NUCLEOTIDE SEQUENCE [LARGE SCALE GENOMIC DNA]</scope>
    <source>
        <strain evidence="1 2">R33</strain>
    </source>
</reference>
<dbReference type="AlphaFoldDB" id="A0A6L9E987"/>